<dbReference type="InterPro" id="IPR012944">
    <property type="entry name" value="SusD_RagB_dom"/>
</dbReference>
<dbReference type="SUPFAM" id="SSF48452">
    <property type="entry name" value="TPR-like"/>
    <property type="match status" value="1"/>
</dbReference>
<sequence length="499" mass="57067">MKKRYILSMILLAFVSVSCDKWLDVKPELDIYEETLFEKTQGYYVALNGLYIDIAQAELYGQELSWGAIEAWGRSYTLHETGHKGYNQIMKFEYDQSEAKSIGASIWLSCYKVIAEANNLIQNLEQDKEIKFKYGDVTKNMILAEAYAIRAMMHFELVRIYAKAPIDDEGGVSSFVPYVTEYPSRLNLPIPTKELLQHLIADLEKAKEWVKPFDTDPEYPGYISYQYGILGVRIKLDDGVGYSPQADDEFFRYRANRLSYFPITQLLARVCLYAGEKDKAYENANEIVTMAERKTTYNFVAPGYIGDPMTLTTVEPRLQTEMLFGSYNAKLSDLTEKYFGAKAGNYTLKVNDKVNIFSTNPNDVRLAAIPRDIITKYSLDGKVQDNMVAAKSLIPVLRFPECYYIAAESIFDKDKARAIELFNKVVEARNNAVYDLDMNVDKADFMEAIVREYRREFIGEGQMVYVYKRLNLPLRENGTTVPHNGKLVMPIPDSEAGLQ</sequence>
<dbReference type="InterPro" id="IPR033985">
    <property type="entry name" value="SusD-like_N"/>
</dbReference>
<comment type="subcellular location">
    <subcellularLocation>
        <location evidence="1">Cell outer membrane</location>
    </subcellularLocation>
</comment>
<keyword evidence="5" id="KW-0998">Cell outer membrane</keyword>
<feature type="domain" description="SusD-like N-terminal" evidence="7">
    <location>
        <begin position="68"/>
        <end position="209"/>
    </location>
</feature>
<dbReference type="Gene3D" id="1.25.40.900">
    <property type="match status" value="1"/>
</dbReference>
<evidence type="ECO:0000259" key="6">
    <source>
        <dbReference type="Pfam" id="PF07980"/>
    </source>
</evidence>
<evidence type="ECO:0000256" key="2">
    <source>
        <dbReference type="ARBA" id="ARBA00006275"/>
    </source>
</evidence>
<gene>
    <name evidence="8" type="ORF">BA92_06505</name>
</gene>
<evidence type="ECO:0000313" key="8">
    <source>
        <dbReference type="EMBL" id="KIO44685.1"/>
    </source>
</evidence>
<keyword evidence="3" id="KW-0732">Signal</keyword>
<dbReference type="Pfam" id="PF14322">
    <property type="entry name" value="SusD-like_3"/>
    <property type="match status" value="1"/>
</dbReference>
<dbReference type="GO" id="GO:0009279">
    <property type="term" value="C:cell outer membrane"/>
    <property type="evidence" value="ECO:0007669"/>
    <property type="project" value="UniProtKB-SubCell"/>
</dbReference>
<evidence type="ECO:0000256" key="5">
    <source>
        <dbReference type="ARBA" id="ARBA00023237"/>
    </source>
</evidence>
<evidence type="ECO:0000256" key="1">
    <source>
        <dbReference type="ARBA" id="ARBA00004442"/>
    </source>
</evidence>
<comment type="caution">
    <text evidence="8">The sequence shown here is derived from an EMBL/GenBank/DDBJ whole genome shotgun (WGS) entry which is preliminary data.</text>
</comment>
<evidence type="ECO:0000313" key="9">
    <source>
        <dbReference type="Proteomes" id="UP000031980"/>
    </source>
</evidence>
<feature type="domain" description="RagB/SusD" evidence="6">
    <location>
        <begin position="390"/>
        <end position="470"/>
    </location>
</feature>
<keyword evidence="9" id="KW-1185">Reference proteome</keyword>
<dbReference type="InterPro" id="IPR011990">
    <property type="entry name" value="TPR-like_helical_dom_sf"/>
</dbReference>
<evidence type="ECO:0008006" key="10">
    <source>
        <dbReference type="Google" id="ProtNLM"/>
    </source>
</evidence>
<dbReference type="PROSITE" id="PS51257">
    <property type="entry name" value="PROKAR_LIPOPROTEIN"/>
    <property type="match status" value="1"/>
</dbReference>
<dbReference type="Proteomes" id="UP000031980">
    <property type="component" value="Unassembled WGS sequence"/>
</dbReference>
<organism evidence="8 9">
    <name type="scientific">Sanguibacteroides justesenii</name>
    <dbReference type="NCBI Taxonomy" id="1547597"/>
    <lineage>
        <taxon>Bacteria</taxon>
        <taxon>Pseudomonadati</taxon>
        <taxon>Bacteroidota</taxon>
        <taxon>Bacteroidia</taxon>
        <taxon>Bacteroidales</taxon>
        <taxon>Porphyromonadaceae</taxon>
        <taxon>Sanguibacteroides</taxon>
    </lineage>
</organism>
<proteinExistence type="inferred from homology"/>
<dbReference type="AlphaFoldDB" id="A0A0C3R525"/>
<comment type="similarity">
    <text evidence="2">Belongs to the SusD family.</text>
</comment>
<keyword evidence="4" id="KW-0472">Membrane</keyword>
<dbReference type="Gene3D" id="1.25.40.390">
    <property type="match status" value="1"/>
</dbReference>
<evidence type="ECO:0000259" key="7">
    <source>
        <dbReference type="Pfam" id="PF14322"/>
    </source>
</evidence>
<evidence type="ECO:0000256" key="3">
    <source>
        <dbReference type="ARBA" id="ARBA00022729"/>
    </source>
</evidence>
<dbReference type="EMBL" id="JPIU01000038">
    <property type="protein sequence ID" value="KIO44685.1"/>
    <property type="molecule type" value="Genomic_DNA"/>
</dbReference>
<protein>
    <recommendedName>
        <fullName evidence="10">RagB/SusD family nutrient uptake outer membrane protein</fullName>
    </recommendedName>
</protein>
<reference evidence="8 9" key="1">
    <citation type="submission" date="2014-07" db="EMBL/GenBank/DDBJ databases">
        <title>Porphyromonadaceae bacterium OUH 308042 = ATCC BAA-2681 = DSM 28342 draft genome.</title>
        <authorList>
            <person name="Sydenham T.V."/>
            <person name="Hasman H."/>
            <person name="Justensen U.S."/>
        </authorList>
    </citation>
    <scope>NUCLEOTIDE SEQUENCE [LARGE SCALE GENOMIC DNA]</scope>
    <source>
        <strain evidence="8 9">OUH 308042</strain>
    </source>
</reference>
<dbReference type="Pfam" id="PF07980">
    <property type="entry name" value="SusD_RagB"/>
    <property type="match status" value="1"/>
</dbReference>
<evidence type="ECO:0000256" key="4">
    <source>
        <dbReference type="ARBA" id="ARBA00023136"/>
    </source>
</evidence>
<dbReference type="RefSeq" id="WP_041505049.1">
    <property type="nucleotide sequence ID" value="NZ_JPIU01000038.1"/>
</dbReference>
<accession>A0A0C3R525</accession>
<name>A0A0C3R525_9PORP</name>